<sequence>MTLKLMRELGDKSRMQKHYRKPKTVVTVDQKPNLLTPGQVNPPKFYYTLTFTDYFNVGKLLAS</sequence>
<dbReference type="RefSeq" id="WP_143455222.1">
    <property type="nucleotide sequence ID" value="NZ_LT907984.1"/>
</dbReference>
<protein>
    <submittedName>
        <fullName evidence="1">Remnant of transposase, IS3 family</fullName>
    </submittedName>
</protein>
<gene>
    <name evidence="1" type="ORF">LSAJ23K_A100290</name>
</gene>
<accession>A0A2H1MYC8</accession>
<geneLocation type="plasmid" evidence="1">
    <name>pJ23A1</name>
</geneLocation>
<dbReference type="EMBL" id="LT907984">
    <property type="protein sequence ID" value="SOE45337.1"/>
    <property type="molecule type" value="Genomic_DNA"/>
</dbReference>
<keyword evidence="1" id="KW-0614">Plasmid</keyword>
<organism evidence="1">
    <name type="scientific">Latilactobacillus sakei subsp. sakei (strain 23K)</name>
    <name type="common">Lactobacillus sakei subsp. sakei</name>
    <dbReference type="NCBI Taxonomy" id="314315"/>
    <lineage>
        <taxon>Bacteria</taxon>
        <taxon>Bacillati</taxon>
        <taxon>Bacillota</taxon>
        <taxon>Bacilli</taxon>
        <taxon>Lactobacillales</taxon>
        <taxon>Lactobacillaceae</taxon>
        <taxon>Latilactobacillus</taxon>
    </lineage>
</organism>
<dbReference type="AlphaFoldDB" id="A0A2H1MYC8"/>
<evidence type="ECO:0000313" key="1">
    <source>
        <dbReference type="EMBL" id="SOE45337.1"/>
    </source>
</evidence>
<proteinExistence type="predicted"/>
<reference evidence="1" key="1">
    <citation type="submission" date="2017-09" db="EMBL/GenBank/DDBJ databases">
        <authorList>
            <person name="Ehlers B."/>
            <person name="Leendertz F.H."/>
        </authorList>
    </citation>
    <scope>NUCLEOTIDE SEQUENCE</scope>
    <source>
        <strain evidence="1">23K</strain>
    </source>
</reference>
<name>A0A2H1MYC8_LATSS</name>